<dbReference type="SUPFAM" id="SSF56219">
    <property type="entry name" value="DNase I-like"/>
    <property type="match status" value="1"/>
</dbReference>
<keyword evidence="1" id="KW-0175">Coiled coil</keyword>
<evidence type="ECO:0000313" key="3">
    <source>
        <dbReference type="Proteomes" id="UP001327560"/>
    </source>
</evidence>
<proteinExistence type="predicted"/>
<organism evidence="2 3">
    <name type="scientific">Canna indica</name>
    <name type="common">Indian-shot</name>
    <dbReference type="NCBI Taxonomy" id="4628"/>
    <lineage>
        <taxon>Eukaryota</taxon>
        <taxon>Viridiplantae</taxon>
        <taxon>Streptophyta</taxon>
        <taxon>Embryophyta</taxon>
        <taxon>Tracheophyta</taxon>
        <taxon>Spermatophyta</taxon>
        <taxon>Magnoliopsida</taxon>
        <taxon>Liliopsida</taxon>
        <taxon>Zingiberales</taxon>
        <taxon>Cannaceae</taxon>
        <taxon>Canna</taxon>
    </lineage>
</organism>
<dbReference type="PANTHER" id="PTHR33710:SF86">
    <property type="entry name" value="VIRAL MOVEMENT PROTEIN"/>
    <property type="match status" value="1"/>
</dbReference>
<name>A0AAQ3Q6H0_9LILI</name>
<protein>
    <recommendedName>
        <fullName evidence="4">Endonuclease/exonuclease/phosphatase domain-containing protein</fullName>
    </recommendedName>
</protein>
<dbReference type="AlphaFoldDB" id="A0AAQ3Q6H0"/>
<dbReference type="Proteomes" id="UP001327560">
    <property type="component" value="Chromosome 3"/>
</dbReference>
<dbReference type="EMBL" id="CP136892">
    <property type="protein sequence ID" value="WOL00741.1"/>
    <property type="molecule type" value="Genomic_DNA"/>
</dbReference>
<reference evidence="2 3" key="1">
    <citation type="submission" date="2023-10" db="EMBL/GenBank/DDBJ databases">
        <title>Chromosome-scale genome assembly provides insights into flower coloration mechanisms of Canna indica.</title>
        <authorList>
            <person name="Li C."/>
        </authorList>
    </citation>
    <scope>NUCLEOTIDE SEQUENCE [LARGE SCALE GENOMIC DNA]</scope>
    <source>
        <tissue evidence="2">Flower</tissue>
    </source>
</reference>
<evidence type="ECO:0008006" key="4">
    <source>
        <dbReference type="Google" id="ProtNLM"/>
    </source>
</evidence>
<sequence length="334" mass="38695">MGDHNLLNDDTHVHVQLLLSESDKLQEMQTGEREMIGSDWATNNRRGHLLSSRVSAVVDAKFLDPVHQVLWDVFAVHFHSDERIMQLQYDRALVLLDGSDTYSLVIGDFNAISSLHEKEGGRLKSTSLVDGFNAFINTTRLVDLGFIGHKFTWNNRSFGRSLIQERLGRGLVSGCWRHLYPMAILHHLEDNGSDHCPFLLNSNPVTVVRHGRFKFKERWCGSEEVKNTITNVWEVAVLGSPMFRLFTKLKYCIHALVNWQKNSANNLREEISNIQDRLSLLKAGPANTTREEIWQLEQQLVDAYDKEKRYWKEKSRVKWLKWGDQNTKFFPSKF</sequence>
<dbReference type="InterPro" id="IPR036691">
    <property type="entry name" value="Endo/exonu/phosph_ase_sf"/>
</dbReference>
<accession>A0AAQ3Q6H0</accession>
<evidence type="ECO:0000256" key="1">
    <source>
        <dbReference type="SAM" id="Coils"/>
    </source>
</evidence>
<gene>
    <name evidence="2" type="ORF">Cni_G09454</name>
</gene>
<dbReference type="PANTHER" id="PTHR33710">
    <property type="entry name" value="BNAC02G09200D PROTEIN"/>
    <property type="match status" value="1"/>
</dbReference>
<feature type="coiled-coil region" evidence="1">
    <location>
        <begin position="257"/>
        <end position="284"/>
    </location>
</feature>
<dbReference type="Gene3D" id="3.60.10.10">
    <property type="entry name" value="Endonuclease/exonuclease/phosphatase"/>
    <property type="match status" value="1"/>
</dbReference>
<evidence type="ECO:0000313" key="2">
    <source>
        <dbReference type="EMBL" id="WOL00741.1"/>
    </source>
</evidence>
<keyword evidence="3" id="KW-1185">Reference proteome</keyword>